<evidence type="ECO:0000313" key="2">
    <source>
        <dbReference type="EMBL" id="SDY53884.1"/>
    </source>
</evidence>
<evidence type="ECO:0000313" key="3">
    <source>
        <dbReference type="Proteomes" id="UP000183918"/>
    </source>
</evidence>
<dbReference type="InterPro" id="IPR001279">
    <property type="entry name" value="Metallo-B-lactamas"/>
</dbReference>
<dbReference type="GO" id="GO:0016740">
    <property type="term" value="F:transferase activity"/>
    <property type="evidence" value="ECO:0007669"/>
    <property type="project" value="TreeGrafter"/>
</dbReference>
<protein>
    <submittedName>
        <fullName evidence="2">7,8-dihydropterin-6-yl-methyl-4-(Beta-D-ribofuranosyl)aminobenzene 5'-phosphate synthase</fullName>
    </submittedName>
</protein>
<sequence length="287" mass="32508">MKITVLVENTTKKGMTTEHGLSLYIETMGKKILFDSGQSDLFKKNAKELGVDLSQVDFMILSHGHYDHGGGISEFIKINNKAPIYANENVFGEYYNGTEKYIGLNPELKKSNRFIFTKGITEVAEGMTLYDSIGRKKLIDMGASGLNKKIYLLENSNDKLNDDSKNSCANNSGDISKNGLVTKFESDDFLHEHYLMIEENSKKILISGCSHNGIINIVEWFKPDILVGGFHFMKKELDSTLKGYAETLNSYNTSYYTCHCTGQEQYDFMKKYMNRLNYIATGDEIFL</sequence>
<accession>A0A1H3KQE1</accession>
<name>A0A1H3KQE1_9FIRM</name>
<dbReference type="CDD" id="cd07713">
    <property type="entry name" value="DHPS-like_MBL-fold"/>
    <property type="match status" value="1"/>
</dbReference>
<dbReference type="AlphaFoldDB" id="A0A1H3KQE1"/>
<dbReference type="SUPFAM" id="SSF56281">
    <property type="entry name" value="Metallo-hydrolase/oxidoreductase"/>
    <property type="match status" value="1"/>
</dbReference>
<dbReference type="InterPro" id="IPR036866">
    <property type="entry name" value="RibonucZ/Hydroxyglut_hydro"/>
</dbReference>
<dbReference type="InterPro" id="IPR041712">
    <property type="entry name" value="DHPS-like_MBL-fold"/>
</dbReference>
<keyword evidence="3" id="KW-1185">Reference proteome</keyword>
<reference evidence="2 3" key="1">
    <citation type="submission" date="2016-10" db="EMBL/GenBank/DDBJ databases">
        <authorList>
            <person name="de Groot N.N."/>
        </authorList>
    </citation>
    <scope>NUCLEOTIDE SEQUENCE [LARGE SCALE GENOMIC DNA]</scope>
    <source>
        <strain evidence="2 3">DSM 14045</strain>
    </source>
</reference>
<dbReference type="OrthoDB" id="9803916at2"/>
<dbReference type="STRING" id="1122142.SAMN02910414_01783"/>
<evidence type="ECO:0000259" key="1">
    <source>
        <dbReference type="SMART" id="SM00849"/>
    </source>
</evidence>
<feature type="domain" description="Metallo-beta-lactamase" evidence="1">
    <location>
        <begin position="19"/>
        <end position="259"/>
    </location>
</feature>
<dbReference type="PANTHER" id="PTHR13754">
    <property type="entry name" value="METALLO-BETA-LACTAMASE SUPERFAMILY PROTEIN"/>
    <property type="match status" value="1"/>
</dbReference>
<dbReference type="PANTHER" id="PTHR13754:SF13">
    <property type="entry name" value="METALLO-BETA-LACTAMASE SUPERFAMILY PROTEIN (AFU_ORTHOLOGUE AFUA_3G07630)"/>
    <property type="match status" value="1"/>
</dbReference>
<dbReference type="EMBL" id="FNPG01000021">
    <property type="protein sequence ID" value="SDY53884.1"/>
    <property type="molecule type" value="Genomic_DNA"/>
</dbReference>
<dbReference type="InterPro" id="IPR052926">
    <property type="entry name" value="Metallo-beta-lactamase_dom"/>
</dbReference>
<dbReference type="Pfam" id="PF00753">
    <property type="entry name" value="Lactamase_B"/>
    <property type="match status" value="1"/>
</dbReference>
<proteinExistence type="predicted"/>
<organism evidence="2 3">
    <name type="scientific">Lachnobacterium bovis DSM 14045</name>
    <dbReference type="NCBI Taxonomy" id="1122142"/>
    <lineage>
        <taxon>Bacteria</taxon>
        <taxon>Bacillati</taxon>
        <taxon>Bacillota</taxon>
        <taxon>Clostridia</taxon>
        <taxon>Lachnospirales</taxon>
        <taxon>Lachnospiraceae</taxon>
        <taxon>Lachnobacterium</taxon>
    </lineage>
</organism>
<dbReference type="Gene3D" id="3.60.15.10">
    <property type="entry name" value="Ribonuclease Z/Hydroxyacylglutathione hydrolase-like"/>
    <property type="match status" value="1"/>
</dbReference>
<dbReference type="SMART" id="SM00849">
    <property type="entry name" value="Lactamase_B"/>
    <property type="match status" value="1"/>
</dbReference>
<gene>
    <name evidence="2" type="ORF">SAMN02910414_01783</name>
</gene>
<dbReference type="Proteomes" id="UP000183918">
    <property type="component" value="Unassembled WGS sequence"/>
</dbReference>
<dbReference type="RefSeq" id="WP_074718191.1">
    <property type="nucleotide sequence ID" value="NZ_FNPG01000021.1"/>
</dbReference>